<dbReference type="AlphaFoldDB" id="W6UMN0"/>
<dbReference type="STRING" id="6210.W6UMN0"/>
<keyword evidence="3 11" id="KW-0436">Ligase</keyword>
<dbReference type="InterPro" id="IPR036373">
    <property type="entry name" value="Ribosomal_bL17_sf"/>
</dbReference>
<dbReference type="KEGG" id="egl:EGR_02246"/>
<dbReference type="InterPro" id="IPR014729">
    <property type="entry name" value="Rossmann-like_a/b/a_fold"/>
</dbReference>
<dbReference type="Gene3D" id="3.40.50.620">
    <property type="entry name" value="HUPs"/>
    <property type="match status" value="3"/>
</dbReference>
<dbReference type="RefSeq" id="XP_024354001.1">
    <property type="nucleotide sequence ID" value="XM_024491495.1"/>
</dbReference>
<dbReference type="InterPro" id="IPR001412">
    <property type="entry name" value="aa-tRNA-synth_I_CS"/>
</dbReference>
<dbReference type="GO" id="GO:0004832">
    <property type="term" value="F:valine-tRNA ligase activity"/>
    <property type="evidence" value="ECO:0007669"/>
    <property type="project" value="UniProtKB-EC"/>
</dbReference>
<dbReference type="CTD" id="36337961"/>
<evidence type="ECO:0000313" key="15">
    <source>
        <dbReference type="Proteomes" id="UP000019149"/>
    </source>
</evidence>
<sequence>MYFIFDFKARSLTTRCLSARALRFSGRRLAWLLAVERGDVRCLSSFQHGDHASPHLQSVGLAANQLLMHVPRLPQKLRRGEGLGGGPTGRISWLRRCVSALVDEERIELPWPIALETRQYAERLIQEAVRTELVTPDLSQISSLEDLLHPPWNEYPELSALLELSAFWLQKQELVTKLLRVLVPRYRFYNRSYTRMFRLQRPPYPNQDAFIMQGFGVLELHGNPWPPIGKPNLPKHVEGEAGSSVSVEPFKNKYFINLLGPMLRSVVSRHHPFHSASTTVTHHPALNLIETQKTYQPSVVEDPKRKKFSMILPPPNITGDLHLGHALTVSIQDAICRWQFMQGRDVAWIPGLDHAGLATEMTVERYLAKQMKTPGSTDLRRSLGREAFIEEIWRWKESKKSSILNQLNRLGLLLDWNAEYFTFSPEHSKAVNEALFRLSKAGLLYRTKSLISWCCHLQSAISDIEVERKEITKFTMLPVPGYAEEQAFGYVDVFDYKLIDGLGSVPVATARLETILGDTALAVHPNDVRYAHLIGKFVEHPFIKNRIIPIIADAKHVDPNQGTGVVKVSPGHSAVDFEMAEGGRCLEVVNILADDGSLNAVCGEFAGLPRFEARTLVAQRLAAMGLYRGRFGIGEANEFLASVTPMSLPVCSRSGDIIEPLLREQWFIDTSVMATAAFKASISCSIYFANVSGALRISPHFYEATWRDWLASERHRDWCISRQVWWGHRIPAYRIPEEHRPQSRDSVSSTSDWVIARDLDEARRLIAERCNCSINEVPVNLEQDTDVLDTWFSSSLLPFTAFGWPQEVLLHGLICDGNGQKMSKSKGNTIDPLNLIDGVGNLKPHQLGSGGGSGEGVRTLGADAVRASLLATDFTRSALVYTEESVLDFRRFGNKVWQSMRFLISEMARTGLSIDPKRQSVEVMWDKFLNQKAPEVPLLEKWILQRVAHLAWRFNASFENLCSEQGCDEALHNCVSDLRLWWTEDLCSVYLEVVKHRFRINGDAQENLDTLVACFLCGLRLLHPLMPHISEMLWQSLLNDGHSILLQQFPKVHPHSPSSNHASYALMSDDSDFIPEAIAAVSRLKSWRVLLGLGKAYTDSMGVSGLPTDARQEAALVELCSALAGLRRIDAGSAHLTSIPCGAGISLSFEPKSVDFNTAEKTLQSRLSKLTRNIEALRFKKKMKTDSGNGGLSHTEASKLALLERRISALNSQLQILLDCRNSDIPP</sequence>
<evidence type="ECO:0000256" key="9">
    <source>
        <dbReference type="ARBA" id="ARBA00035290"/>
    </source>
</evidence>
<evidence type="ECO:0000259" key="13">
    <source>
        <dbReference type="Pfam" id="PF08264"/>
    </source>
</evidence>
<evidence type="ECO:0000256" key="11">
    <source>
        <dbReference type="RuleBase" id="RU363035"/>
    </source>
</evidence>
<dbReference type="InterPro" id="IPR002300">
    <property type="entry name" value="aa-tRNA-synth_Ia"/>
</dbReference>
<dbReference type="GO" id="GO:0003735">
    <property type="term" value="F:structural constituent of ribosome"/>
    <property type="evidence" value="ECO:0007669"/>
    <property type="project" value="InterPro"/>
</dbReference>
<dbReference type="GeneID" id="36337961"/>
<dbReference type="GO" id="GO:0002161">
    <property type="term" value="F:aminoacyl-tRNA deacylase activity"/>
    <property type="evidence" value="ECO:0007669"/>
    <property type="project" value="InterPro"/>
</dbReference>
<dbReference type="GO" id="GO:0005829">
    <property type="term" value="C:cytosol"/>
    <property type="evidence" value="ECO:0007669"/>
    <property type="project" value="TreeGrafter"/>
</dbReference>
<dbReference type="Gene3D" id="1.10.730.10">
    <property type="entry name" value="Isoleucyl-tRNA Synthetase, Domain 1"/>
    <property type="match status" value="1"/>
</dbReference>
<dbReference type="PRINTS" id="PR00986">
    <property type="entry name" value="TRNASYNTHVAL"/>
</dbReference>
<dbReference type="OrthoDB" id="629407at2759"/>
<dbReference type="GO" id="GO:0006438">
    <property type="term" value="P:valyl-tRNA aminoacylation"/>
    <property type="evidence" value="ECO:0007669"/>
    <property type="project" value="InterPro"/>
</dbReference>
<dbReference type="Proteomes" id="UP000019149">
    <property type="component" value="Unassembled WGS sequence"/>
</dbReference>
<evidence type="ECO:0000256" key="10">
    <source>
        <dbReference type="ARBA" id="ARBA00035413"/>
    </source>
</evidence>
<evidence type="ECO:0000256" key="2">
    <source>
        <dbReference type="ARBA" id="ARBA00013169"/>
    </source>
</evidence>
<dbReference type="Pfam" id="PF00133">
    <property type="entry name" value="tRNA-synt_1"/>
    <property type="match status" value="1"/>
</dbReference>
<dbReference type="GO" id="GO:0005840">
    <property type="term" value="C:ribosome"/>
    <property type="evidence" value="ECO:0007669"/>
    <property type="project" value="InterPro"/>
</dbReference>
<dbReference type="OMA" id="WIDARNE"/>
<proteinExistence type="inferred from homology"/>
<keyword evidence="7 11" id="KW-0030">Aminoacyl-tRNA synthetase</keyword>
<keyword evidence="15" id="KW-1185">Reference proteome</keyword>
<comment type="similarity">
    <text evidence="1 11">Belongs to the class-I aminoacyl-tRNA synthetase family.</text>
</comment>
<dbReference type="SUPFAM" id="SSF47323">
    <property type="entry name" value="Anticodon-binding domain of a subclass of class I aminoacyl-tRNA synthetases"/>
    <property type="match status" value="1"/>
</dbReference>
<dbReference type="Gene3D" id="3.90.1030.10">
    <property type="entry name" value="Ribosomal protein L17"/>
    <property type="match status" value="1"/>
</dbReference>
<evidence type="ECO:0000256" key="6">
    <source>
        <dbReference type="ARBA" id="ARBA00022917"/>
    </source>
</evidence>
<dbReference type="InterPro" id="IPR002303">
    <property type="entry name" value="Valyl-tRNA_ligase"/>
</dbReference>
<dbReference type="PANTHER" id="PTHR11946">
    <property type="entry name" value="VALYL-TRNA SYNTHETASES"/>
    <property type="match status" value="1"/>
</dbReference>
<evidence type="ECO:0000256" key="4">
    <source>
        <dbReference type="ARBA" id="ARBA00022741"/>
    </source>
</evidence>
<comment type="caution">
    <text evidence="14">The sequence shown here is derived from an EMBL/GenBank/DDBJ whole genome shotgun (WGS) entry which is preliminary data.</text>
</comment>
<dbReference type="Pfam" id="PF01196">
    <property type="entry name" value="Ribosomal_L17"/>
    <property type="match status" value="1"/>
</dbReference>
<evidence type="ECO:0000259" key="12">
    <source>
        <dbReference type="Pfam" id="PF00133"/>
    </source>
</evidence>
<dbReference type="EC" id="6.1.1.9" evidence="2"/>
<dbReference type="EMBL" id="APAU02000010">
    <property type="protein sequence ID" value="EUB62805.1"/>
    <property type="molecule type" value="Genomic_DNA"/>
</dbReference>
<accession>W6UMN0</accession>
<name>W6UMN0_ECHGR</name>
<keyword evidence="5 11" id="KW-0067">ATP-binding</keyword>
<dbReference type="PANTHER" id="PTHR11946:SF109">
    <property type="entry name" value="VALINE--TRNA LIGASE"/>
    <property type="match status" value="1"/>
</dbReference>
<dbReference type="GO" id="GO:0005524">
    <property type="term" value="F:ATP binding"/>
    <property type="evidence" value="ECO:0007669"/>
    <property type="project" value="UniProtKB-KW"/>
</dbReference>
<organism evidence="14 15">
    <name type="scientific">Echinococcus granulosus</name>
    <name type="common">Hydatid tapeworm</name>
    <dbReference type="NCBI Taxonomy" id="6210"/>
    <lineage>
        <taxon>Eukaryota</taxon>
        <taxon>Metazoa</taxon>
        <taxon>Spiralia</taxon>
        <taxon>Lophotrochozoa</taxon>
        <taxon>Platyhelminthes</taxon>
        <taxon>Cestoda</taxon>
        <taxon>Eucestoda</taxon>
        <taxon>Cyclophyllidea</taxon>
        <taxon>Taeniidae</taxon>
        <taxon>Echinococcus</taxon>
        <taxon>Echinococcus granulosus group</taxon>
    </lineage>
</organism>
<keyword evidence="4 11" id="KW-0547">Nucleotide-binding</keyword>
<protein>
    <recommendedName>
        <fullName evidence="9">Large ribosomal subunit protein bL17m</fullName>
        <ecNumber evidence="2">6.1.1.9</ecNumber>
    </recommendedName>
    <alternativeName>
        <fullName evidence="10">39S ribosomal protein L17, mitochondrial</fullName>
    </alternativeName>
    <alternativeName>
        <fullName evidence="8">Valyl-tRNA synthetase</fullName>
    </alternativeName>
</protein>
<dbReference type="Gene3D" id="3.90.740.10">
    <property type="entry name" value="Valyl/Leucyl/Isoleucyl-tRNA synthetase, editing domain"/>
    <property type="match status" value="1"/>
</dbReference>
<evidence type="ECO:0000256" key="5">
    <source>
        <dbReference type="ARBA" id="ARBA00022840"/>
    </source>
</evidence>
<evidence type="ECO:0000256" key="3">
    <source>
        <dbReference type="ARBA" id="ARBA00022598"/>
    </source>
</evidence>
<dbReference type="InterPro" id="IPR013155">
    <property type="entry name" value="M/V/L/I-tRNA-synth_anticd-bd"/>
</dbReference>
<dbReference type="PROSITE" id="PS00178">
    <property type="entry name" value="AA_TRNA_LIGASE_I"/>
    <property type="match status" value="1"/>
</dbReference>
<keyword evidence="6 11" id="KW-0648">Protein biosynthesis</keyword>
<dbReference type="InterPro" id="IPR009080">
    <property type="entry name" value="tRNAsynth_Ia_anticodon-bd"/>
</dbReference>
<gene>
    <name evidence="14" type="ORF">EGR_02246</name>
</gene>
<dbReference type="InterPro" id="IPR009008">
    <property type="entry name" value="Val/Leu/Ile-tRNA-synth_edit"/>
</dbReference>
<feature type="domain" description="Aminoacyl-tRNA synthetase class Ia" evidence="12">
    <location>
        <begin position="290"/>
        <end position="807"/>
    </location>
</feature>
<evidence type="ECO:0000313" key="14">
    <source>
        <dbReference type="EMBL" id="EUB62805.1"/>
    </source>
</evidence>
<dbReference type="InterPro" id="IPR000456">
    <property type="entry name" value="Ribosomal_bL17"/>
</dbReference>
<dbReference type="SUPFAM" id="SSF50677">
    <property type="entry name" value="ValRS/IleRS/LeuRS editing domain"/>
    <property type="match status" value="1"/>
</dbReference>
<dbReference type="SUPFAM" id="SSF52374">
    <property type="entry name" value="Nucleotidylyl transferase"/>
    <property type="match status" value="1"/>
</dbReference>
<reference evidence="14 15" key="1">
    <citation type="journal article" date="2013" name="Nat. Genet.">
        <title>The genome of the hydatid tapeworm Echinococcus granulosus.</title>
        <authorList>
            <person name="Zheng H."/>
            <person name="Zhang W."/>
            <person name="Zhang L."/>
            <person name="Zhang Z."/>
            <person name="Li J."/>
            <person name="Lu G."/>
            <person name="Zhu Y."/>
            <person name="Wang Y."/>
            <person name="Huang Y."/>
            <person name="Liu J."/>
            <person name="Kang H."/>
            <person name="Chen J."/>
            <person name="Wang L."/>
            <person name="Chen A."/>
            <person name="Yu S."/>
            <person name="Gao Z."/>
            <person name="Jin L."/>
            <person name="Gu W."/>
            <person name="Wang Z."/>
            <person name="Zhao L."/>
            <person name="Shi B."/>
            <person name="Wen H."/>
            <person name="Lin R."/>
            <person name="Jones M.K."/>
            <person name="Brejova B."/>
            <person name="Vinar T."/>
            <person name="Zhao G."/>
            <person name="McManus D.P."/>
            <person name="Chen Z."/>
            <person name="Zhou Y."/>
            <person name="Wang S."/>
        </authorList>
    </citation>
    <scope>NUCLEOTIDE SEQUENCE [LARGE SCALE GENOMIC DNA]</scope>
</reference>
<evidence type="ECO:0000256" key="8">
    <source>
        <dbReference type="ARBA" id="ARBA00029936"/>
    </source>
</evidence>
<evidence type="ECO:0000256" key="7">
    <source>
        <dbReference type="ARBA" id="ARBA00023146"/>
    </source>
</evidence>
<dbReference type="SUPFAM" id="SSF64263">
    <property type="entry name" value="Prokaryotic ribosomal protein L17"/>
    <property type="match status" value="1"/>
</dbReference>
<dbReference type="Pfam" id="PF08264">
    <property type="entry name" value="Anticodon_1"/>
    <property type="match status" value="1"/>
</dbReference>
<feature type="domain" description="Methionyl/Valyl/Leucyl/Isoleucyl-tRNA synthetase anticodon-binding" evidence="13">
    <location>
        <begin position="940"/>
        <end position="1085"/>
    </location>
</feature>
<evidence type="ECO:0000256" key="1">
    <source>
        <dbReference type="ARBA" id="ARBA00005594"/>
    </source>
</evidence>